<dbReference type="Proteomes" id="UP000255153">
    <property type="component" value="Unassembled WGS sequence"/>
</dbReference>
<dbReference type="Gene3D" id="1.10.10.660">
    <property type="entry name" value="conserved protein of unknown function from Enterococcus faecalis V583"/>
    <property type="match status" value="1"/>
</dbReference>
<evidence type="ECO:0000313" key="1">
    <source>
        <dbReference type="EMBL" id="STK92503.1"/>
    </source>
</evidence>
<dbReference type="Gene3D" id="3.90.1700.10">
    <property type="entry name" value="v583 domain like"/>
    <property type="match status" value="1"/>
</dbReference>
<proteinExistence type="predicted"/>
<dbReference type="Pfam" id="PF06545">
    <property type="entry name" value="AllG"/>
    <property type="match status" value="1"/>
</dbReference>
<dbReference type="InterPro" id="IPR009499">
    <property type="entry name" value="AllG-like"/>
</dbReference>
<gene>
    <name evidence="1" type="primary">ybl186_2</name>
    <name evidence="1" type="ORF">NCTC8603_03898</name>
</gene>
<dbReference type="AlphaFoldDB" id="A0AB38H2Y5"/>
<dbReference type="EMBL" id="UGEE01000003">
    <property type="protein sequence ID" value="STK92503.1"/>
    <property type="molecule type" value="Genomic_DNA"/>
</dbReference>
<name>A0AB38H2Y5_ECOLX</name>
<protein>
    <submittedName>
        <fullName evidence="1">Ybl186</fullName>
    </submittedName>
</protein>
<organism evidence="1 2">
    <name type="scientific">Escherichia coli</name>
    <dbReference type="NCBI Taxonomy" id="562"/>
    <lineage>
        <taxon>Bacteria</taxon>
        <taxon>Pseudomonadati</taxon>
        <taxon>Pseudomonadota</taxon>
        <taxon>Gammaproteobacteria</taxon>
        <taxon>Enterobacterales</taxon>
        <taxon>Enterobacteriaceae</taxon>
        <taxon>Escherichia</taxon>
    </lineage>
</organism>
<evidence type="ECO:0000313" key="2">
    <source>
        <dbReference type="Proteomes" id="UP000255153"/>
    </source>
</evidence>
<comment type="caution">
    <text evidence="1">The sequence shown here is derived from an EMBL/GenBank/DDBJ whole genome shotgun (WGS) entry which is preliminary data.</text>
</comment>
<dbReference type="Gene3D" id="3.40.50.720">
    <property type="entry name" value="NAD(P)-binding Rossmann-like Domain"/>
    <property type="match status" value="1"/>
</dbReference>
<dbReference type="InterPro" id="IPR024033">
    <property type="entry name" value="OXTCase_su_AllG_h-dom"/>
</dbReference>
<dbReference type="Gene3D" id="3.90.1710.10">
    <property type="entry name" value="Enterococcus faecalis V583 domain"/>
    <property type="match status" value="1"/>
</dbReference>
<sequence length="454" mass="48351">MGQRRCADSVAEKGAKRMNTLFNQPLKVVNAGLHSFADNIQHAGGSAIALNWQPPAQGDIDAGLDLASLLRHPLVENANQIAMTRYLEAQPVLVDVMLAKEAIPAMAEQKRILHSGPPIAWEEMCGPVKGAIIGAMLYEGWATSQQDAENQINAGEIDLAPCHHYHAVGPMAGIISPSMPLWVVENKTNGHRTFSNFNEGLGKVLRFGANNDEVLNRLAWMRDELTPAMKAAIAQHGELELKPLMAQALHMGDEVHNRNAAATGLLIKRLLPALLACSLPQEHIQRVVAFITGNDHFFLNLSMAACKAMMDAAANVPFSSMVTVMARNGVNFGIRLSGTGDRWFQAPANAVEGLFFPGFGVDDAAADLGDSAITETAGVGGFAMASSPAIVKFVGGTPADATNNSRRMQAITLGGNPAFTLPALNFAPTAACLLIRSPDQETSSPGNPQPYPEV</sequence>
<reference evidence="1 2" key="1">
    <citation type="submission" date="2018-06" db="EMBL/GenBank/DDBJ databases">
        <authorList>
            <consortium name="Pathogen Informatics"/>
            <person name="Doyle S."/>
        </authorList>
    </citation>
    <scope>NUCLEOTIDE SEQUENCE [LARGE SCALE GENOMIC DNA]</scope>
    <source>
        <strain evidence="1 2">NCTC8603</strain>
    </source>
</reference>
<accession>A0AB38H2Y5</accession>